<proteinExistence type="predicted"/>
<comment type="caution">
    <text evidence="3">The sequence shown here is derived from an EMBL/GenBank/DDBJ whole genome shotgun (WGS) entry which is preliminary data.</text>
</comment>
<feature type="signal peptide" evidence="2">
    <location>
        <begin position="1"/>
        <end position="21"/>
    </location>
</feature>
<sequence length="173" mass="19357">MKLPRYLQVMLVLTAVLSLWSALNGDEPEEENLLPVRQSAEVSHAAAAPAQPATPGNPSENLFPFQGEPVKPARVPEPAAPPVARQPPAPQLPFKVVGAWWNNNQRLLVLTNGKESWIVCRQCKLRESIRPGDKLDNNWQLTEIAADALTFRWLPLQNDQRLPLDDMKSKPEF</sequence>
<feature type="region of interest" description="Disordered" evidence="1">
    <location>
        <begin position="39"/>
        <end position="70"/>
    </location>
</feature>
<feature type="chain" id="PRO_5005576311" evidence="2">
    <location>
        <begin position="22"/>
        <end position="173"/>
    </location>
</feature>
<dbReference type="RefSeq" id="WP_052900201.1">
    <property type="nucleotide sequence ID" value="NZ_JRXE01000020.1"/>
</dbReference>
<protein>
    <submittedName>
        <fullName evidence="3">Uncharacterized protein</fullName>
    </submittedName>
</protein>
<dbReference type="AlphaFoldDB" id="A0A0L7T0X7"/>
<reference evidence="3 4" key="1">
    <citation type="journal article" date="2015" name="Int. J. Syst. Evol. Microbiol.">
        <title>Erwinia iniecta sp. nov., isolated from Russian wheat aphids (Diuraphis noxia).</title>
        <authorList>
            <person name="Campillo T."/>
            <person name="Luna E."/>
            <person name="Portier P."/>
            <person name="Fischer-Le Saux M."/>
            <person name="Lapitan N."/>
            <person name="Tisserat N.A."/>
            <person name="Leach J.E."/>
        </authorList>
    </citation>
    <scope>NUCLEOTIDE SEQUENCE [LARGE SCALE GENOMIC DNA]</scope>
    <source>
        <strain evidence="3 4">B120</strain>
    </source>
</reference>
<evidence type="ECO:0000256" key="2">
    <source>
        <dbReference type="SAM" id="SignalP"/>
    </source>
</evidence>
<evidence type="ECO:0000313" key="4">
    <source>
        <dbReference type="Proteomes" id="UP000037088"/>
    </source>
</evidence>
<keyword evidence="2" id="KW-0732">Signal</keyword>
<accession>A0A0L7T0X7</accession>
<gene>
    <name evidence="3" type="ORF">NG42_14535</name>
</gene>
<dbReference type="PATRIC" id="fig|1560201.3.peg.3089"/>
<keyword evidence="4" id="KW-1185">Reference proteome</keyword>
<feature type="compositionally biased region" description="Low complexity" evidence="1">
    <location>
        <begin position="45"/>
        <end position="54"/>
    </location>
</feature>
<dbReference type="Proteomes" id="UP000037088">
    <property type="component" value="Unassembled WGS sequence"/>
</dbReference>
<name>A0A0L7T0X7_9GAMM</name>
<evidence type="ECO:0000256" key="1">
    <source>
        <dbReference type="SAM" id="MobiDB-lite"/>
    </source>
</evidence>
<dbReference type="EMBL" id="JRXE01000020">
    <property type="protein sequence ID" value="KOC88871.1"/>
    <property type="molecule type" value="Genomic_DNA"/>
</dbReference>
<evidence type="ECO:0000313" key="3">
    <source>
        <dbReference type="EMBL" id="KOC88871.1"/>
    </source>
</evidence>
<organism evidence="3 4">
    <name type="scientific">Winslowiella iniecta</name>
    <dbReference type="NCBI Taxonomy" id="1560201"/>
    <lineage>
        <taxon>Bacteria</taxon>
        <taxon>Pseudomonadati</taxon>
        <taxon>Pseudomonadota</taxon>
        <taxon>Gammaproteobacteria</taxon>
        <taxon>Enterobacterales</taxon>
        <taxon>Erwiniaceae</taxon>
        <taxon>Winslowiella</taxon>
    </lineage>
</organism>